<reference evidence="1 2" key="1">
    <citation type="submission" date="2020-08" db="EMBL/GenBank/DDBJ databases">
        <title>Genomic Encyclopedia of Type Strains, Phase IV (KMG-V): Genome sequencing to study the core and pangenomes of soil and plant-associated prokaryotes.</title>
        <authorList>
            <person name="Whitman W."/>
        </authorList>
    </citation>
    <scope>NUCLEOTIDE SEQUENCE [LARGE SCALE GENOMIC DNA]</scope>
    <source>
        <strain evidence="1 2">SEMIA 4034</strain>
    </source>
</reference>
<proteinExistence type="predicted"/>
<dbReference type="Proteomes" id="UP000528824">
    <property type="component" value="Unassembled WGS sequence"/>
</dbReference>
<accession>A0A7W8XH71</accession>
<evidence type="ECO:0000313" key="2">
    <source>
        <dbReference type="Proteomes" id="UP000528824"/>
    </source>
</evidence>
<evidence type="ECO:0000313" key="1">
    <source>
        <dbReference type="EMBL" id="MBB5562805.1"/>
    </source>
</evidence>
<protein>
    <submittedName>
        <fullName evidence="1">Uncharacterized protein</fullName>
    </submittedName>
</protein>
<gene>
    <name evidence="1" type="ORF">GGI59_004494</name>
</gene>
<comment type="caution">
    <text evidence="1">The sequence shown here is derived from an EMBL/GenBank/DDBJ whole genome shotgun (WGS) entry which is preliminary data.</text>
</comment>
<name>A0A7W8XH71_9HYPH</name>
<keyword evidence="2" id="KW-1185">Reference proteome</keyword>
<sequence length="35" mass="3596">MLTLSAKLKTASIVAFAMASFAATPVLAPMRSLEG</sequence>
<dbReference type="EMBL" id="JACHBC010000009">
    <property type="protein sequence ID" value="MBB5562805.1"/>
    <property type="molecule type" value="Genomic_DNA"/>
</dbReference>
<dbReference type="AlphaFoldDB" id="A0A7W8XH71"/>
<organism evidence="1 2">
    <name type="scientific">Rhizobium lentis</name>
    <dbReference type="NCBI Taxonomy" id="1138194"/>
    <lineage>
        <taxon>Bacteria</taxon>
        <taxon>Pseudomonadati</taxon>
        <taxon>Pseudomonadota</taxon>
        <taxon>Alphaproteobacteria</taxon>
        <taxon>Hyphomicrobiales</taxon>
        <taxon>Rhizobiaceae</taxon>
        <taxon>Rhizobium/Agrobacterium group</taxon>
        <taxon>Rhizobium</taxon>
    </lineage>
</organism>